<accession>A0A917T6L8</accession>
<proteinExistence type="predicted"/>
<dbReference type="EMBL" id="BMPI01000004">
    <property type="protein sequence ID" value="GGM11425.1"/>
    <property type="molecule type" value="Genomic_DNA"/>
</dbReference>
<keyword evidence="4" id="KW-1185">Reference proteome</keyword>
<organism evidence="3 4">
    <name type="scientific">Dactylosporangium sucinum</name>
    <dbReference type="NCBI Taxonomy" id="1424081"/>
    <lineage>
        <taxon>Bacteria</taxon>
        <taxon>Bacillati</taxon>
        <taxon>Actinomycetota</taxon>
        <taxon>Actinomycetes</taxon>
        <taxon>Micromonosporales</taxon>
        <taxon>Micromonosporaceae</taxon>
        <taxon>Dactylosporangium</taxon>
    </lineage>
</organism>
<keyword evidence="1" id="KW-0233">DNA recombination</keyword>
<dbReference type="PROSITE" id="PS51898">
    <property type="entry name" value="TYR_RECOMBINASE"/>
    <property type="match status" value="1"/>
</dbReference>
<dbReference type="InterPro" id="IPR013762">
    <property type="entry name" value="Integrase-like_cat_sf"/>
</dbReference>
<dbReference type="GO" id="GO:0015074">
    <property type="term" value="P:DNA integration"/>
    <property type="evidence" value="ECO:0007669"/>
    <property type="project" value="InterPro"/>
</dbReference>
<evidence type="ECO:0000259" key="2">
    <source>
        <dbReference type="PROSITE" id="PS51898"/>
    </source>
</evidence>
<dbReference type="AlphaFoldDB" id="A0A917T6L8"/>
<reference evidence="3" key="2">
    <citation type="submission" date="2020-09" db="EMBL/GenBank/DDBJ databases">
        <authorList>
            <person name="Sun Q."/>
            <person name="Ohkuma M."/>
        </authorList>
    </citation>
    <scope>NUCLEOTIDE SEQUENCE</scope>
    <source>
        <strain evidence="3">JCM 19831</strain>
    </source>
</reference>
<dbReference type="GO" id="GO:0003677">
    <property type="term" value="F:DNA binding"/>
    <property type="evidence" value="ECO:0007669"/>
    <property type="project" value="InterPro"/>
</dbReference>
<feature type="domain" description="Tyr recombinase" evidence="2">
    <location>
        <begin position="1"/>
        <end position="82"/>
    </location>
</feature>
<name>A0A917T6L8_9ACTN</name>
<gene>
    <name evidence="3" type="ORF">GCM10007977_010720</name>
</gene>
<sequence length="104" mass="11268">MFVGRTGSPMRGDSVRQAFVRARAKVDMPGFRFHDLRHTGQTLAASTGATVKDLMRRLGHASPVASYRYLHAVDGRDAEIASALSELAAHGNAAKLPRAIVMKH</sequence>
<dbReference type="GO" id="GO:0006310">
    <property type="term" value="P:DNA recombination"/>
    <property type="evidence" value="ECO:0007669"/>
    <property type="project" value="UniProtKB-KW"/>
</dbReference>
<dbReference type="Proteomes" id="UP000642070">
    <property type="component" value="Unassembled WGS sequence"/>
</dbReference>
<dbReference type="Gene3D" id="1.10.443.10">
    <property type="entry name" value="Intergrase catalytic core"/>
    <property type="match status" value="1"/>
</dbReference>
<dbReference type="SUPFAM" id="SSF56349">
    <property type="entry name" value="DNA breaking-rejoining enzymes"/>
    <property type="match status" value="1"/>
</dbReference>
<dbReference type="Pfam" id="PF00589">
    <property type="entry name" value="Phage_integrase"/>
    <property type="match status" value="1"/>
</dbReference>
<evidence type="ECO:0000313" key="4">
    <source>
        <dbReference type="Proteomes" id="UP000642070"/>
    </source>
</evidence>
<dbReference type="InterPro" id="IPR011010">
    <property type="entry name" value="DNA_brk_join_enz"/>
</dbReference>
<comment type="caution">
    <text evidence="3">The sequence shown here is derived from an EMBL/GenBank/DDBJ whole genome shotgun (WGS) entry which is preliminary data.</text>
</comment>
<dbReference type="InterPro" id="IPR002104">
    <property type="entry name" value="Integrase_catalytic"/>
</dbReference>
<protein>
    <recommendedName>
        <fullName evidence="2">Tyr recombinase domain-containing protein</fullName>
    </recommendedName>
</protein>
<evidence type="ECO:0000313" key="3">
    <source>
        <dbReference type="EMBL" id="GGM11425.1"/>
    </source>
</evidence>
<evidence type="ECO:0000256" key="1">
    <source>
        <dbReference type="ARBA" id="ARBA00023172"/>
    </source>
</evidence>
<dbReference type="RefSeq" id="WP_190248557.1">
    <property type="nucleotide sequence ID" value="NZ_BMPI01000004.1"/>
</dbReference>
<reference evidence="3" key="1">
    <citation type="journal article" date="2014" name="Int. J. Syst. Evol. Microbiol.">
        <title>Complete genome sequence of Corynebacterium casei LMG S-19264T (=DSM 44701T), isolated from a smear-ripened cheese.</title>
        <authorList>
            <consortium name="US DOE Joint Genome Institute (JGI-PGF)"/>
            <person name="Walter F."/>
            <person name="Albersmeier A."/>
            <person name="Kalinowski J."/>
            <person name="Ruckert C."/>
        </authorList>
    </citation>
    <scope>NUCLEOTIDE SEQUENCE</scope>
    <source>
        <strain evidence="3">JCM 19831</strain>
    </source>
</reference>